<dbReference type="Gene3D" id="1.10.357.10">
    <property type="entry name" value="Tetracycline Repressor, domain 2"/>
    <property type="match status" value="1"/>
</dbReference>
<dbReference type="PROSITE" id="PS50977">
    <property type="entry name" value="HTH_TETR_2"/>
    <property type="match status" value="1"/>
</dbReference>
<keyword evidence="3" id="KW-0804">Transcription</keyword>
<feature type="region of interest" description="Disordered" evidence="5">
    <location>
        <begin position="1"/>
        <end position="30"/>
    </location>
</feature>
<evidence type="ECO:0000256" key="2">
    <source>
        <dbReference type="ARBA" id="ARBA00023125"/>
    </source>
</evidence>
<sequence>MASSRPAARRSTPVRPGPGRPRKGEARAATDAALGRERILQAALTLIDEQGLAAFNIRALAAALQVAPAALYWHVPNRDALVSGVIALALEGVAAAVPSEGPLSWQARLRALLVAFRAALRAHPHLAPVVASELAYNAAFDAPLLEHIVVALEQARFEGEALVDAFNVVVAALCGFATLELSTAPAAPGEDWAAACRARIDAVDARQHPHLAGRLGALRNRAFLLRWTDGRTQPLDGGFEAWIDVLLRGLEARSRALRRAA</sequence>
<dbReference type="Pfam" id="PF00440">
    <property type="entry name" value="TetR_N"/>
    <property type="match status" value="1"/>
</dbReference>
<dbReference type="Pfam" id="PF02909">
    <property type="entry name" value="TetR_C_1"/>
    <property type="match status" value="1"/>
</dbReference>
<dbReference type="GO" id="GO:0000976">
    <property type="term" value="F:transcription cis-regulatory region binding"/>
    <property type="evidence" value="ECO:0007669"/>
    <property type="project" value="TreeGrafter"/>
</dbReference>
<dbReference type="InterPro" id="IPR009057">
    <property type="entry name" value="Homeodomain-like_sf"/>
</dbReference>
<dbReference type="Proteomes" id="UP000249135">
    <property type="component" value="Unassembled WGS sequence"/>
</dbReference>
<dbReference type="Gene3D" id="1.10.10.60">
    <property type="entry name" value="Homeodomain-like"/>
    <property type="match status" value="1"/>
</dbReference>
<dbReference type="GO" id="GO:0003700">
    <property type="term" value="F:DNA-binding transcription factor activity"/>
    <property type="evidence" value="ECO:0007669"/>
    <property type="project" value="TreeGrafter"/>
</dbReference>
<evidence type="ECO:0000256" key="5">
    <source>
        <dbReference type="SAM" id="MobiDB-lite"/>
    </source>
</evidence>
<protein>
    <submittedName>
        <fullName evidence="7">TetR family transcriptional regulator</fullName>
    </submittedName>
</protein>
<dbReference type="InterPro" id="IPR050109">
    <property type="entry name" value="HTH-type_TetR-like_transc_reg"/>
</dbReference>
<dbReference type="EMBL" id="QFPP01000075">
    <property type="protein sequence ID" value="PZQ75759.1"/>
    <property type="molecule type" value="Genomic_DNA"/>
</dbReference>
<proteinExistence type="predicted"/>
<evidence type="ECO:0000256" key="1">
    <source>
        <dbReference type="ARBA" id="ARBA00023015"/>
    </source>
</evidence>
<dbReference type="SUPFAM" id="SSF48498">
    <property type="entry name" value="Tetracyclin repressor-like, C-terminal domain"/>
    <property type="match status" value="1"/>
</dbReference>
<feature type="DNA-binding region" description="H-T-H motif" evidence="4">
    <location>
        <begin position="56"/>
        <end position="75"/>
    </location>
</feature>
<feature type="domain" description="HTH tetR-type" evidence="6">
    <location>
        <begin position="33"/>
        <end position="93"/>
    </location>
</feature>
<dbReference type="InterPro" id="IPR001647">
    <property type="entry name" value="HTH_TetR"/>
</dbReference>
<gene>
    <name evidence="7" type="ORF">DI563_08705</name>
</gene>
<name>A0A2W5QH60_VARPD</name>
<keyword evidence="2 4" id="KW-0238">DNA-binding</keyword>
<comment type="caution">
    <text evidence="7">The sequence shown here is derived from an EMBL/GenBank/DDBJ whole genome shotgun (WGS) entry which is preliminary data.</text>
</comment>
<evidence type="ECO:0000313" key="7">
    <source>
        <dbReference type="EMBL" id="PZQ75759.1"/>
    </source>
</evidence>
<dbReference type="GO" id="GO:0045892">
    <property type="term" value="P:negative regulation of DNA-templated transcription"/>
    <property type="evidence" value="ECO:0007669"/>
    <property type="project" value="InterPro"/>
</dbReference>
<dbReference type="PRINTS" id="PR00455">
    <property type="entry name" value="HTHTETR"/>
</dbReference>
<accession>A0A2W5QH60</accession>
<evidence type="ECO:0000313" key="8">
    <source>
        <dbReference type="Proteomes" id="UP000249135"/>
    </source>
</evidence>
<organism evidence="7 8">
    <name type="scientific">Variovorax paradoxus</name>
    <dbReference type="NCBI Taxonomy" id="34073"/>
    <lineage>
        <taxon>Bacteria</taxon>
        <taxon>Pseudomonadati</taxon>
        <taxon>Pseudomonadota</taxon>
        <taxon>Betaproteobacteria</taxon>
        <taxon>Burkholderiales</taxon>
        <taxon>Comamonadaceae</taxon>
        <taxon>Variovorax</taxon>
    </lineage>
</organism>
<dbReference type="SUPFAM" id="SSF46689">
    <property type="entry name" value="Homeodomain-like"/>
    <property type="match status" value="1"/>
</dbReference>
<dbReference type="PANTHER" id="PTHR30055">
    <property type="entry name" value="HTH-TYPE TRANSCRIPTIONAL REGULATOR RUTR"/>
    <property type="match status" value="1"/>
</dbReference>
<dbReference type="InterPro" id="IPR004111">
    <property type="entry name" value="Repressor_TetR_C"/>
</dbReference>
<evidence type="ECO:0000259" key="6">
    <source>
        <dbReference type="PROSITE" id="PS50977"/>
    </source>
</evidence>
<reference evidence="7 8" key="1">
    <citation type="submission" date="2017-08" db="EMBL/GenBank/DDBJ databases">
        <title>Infants hospitalized years apart are colonized by the same room-sourced microbial strains.</title>
        <authorList>
            <person name="Brooks B."/>
            <person name="Olm M.R."/>
            <person name="Firek B.A."/>
            <person name="Baker R."/>
            <person name="Thomas B.C."/>
            <person name="Morowitz M.J."/>
            <person name="Banfield J.F."/>
        </authorList>
    </citation>
    <scope>NUCLEOTIDE SEQUENCE [LARGE SCALE GENOMIC DNA]</scope>
    <source>
        <strain evidence="7">S2_005_003_R2_41</strain>
    </source>
</reference>
<dbReference type="PANTHER" id="PTHR30055:SF151">
    <property type="entry name" value="TRANSCRIPTIONAL REGULATORY PROTEIN"/>
    <property type="match status" value="1"/>
</dbReference>
<dbReference type="InterPro" id="IPR036271">
    <property type="entry name" value="Tet_transcr_reg_TetR-rel_C_sf"/>
</dbReference>
<dbReference type="AlphaFoldDB" id="A0A2W5QH60"/>
<evidence type="ECO:0000256" key="3">
    <source>
        <dbReference type="ARBA" id="ARBA00023163"/>
    </source>
</evidence>
<keyword evidence="1" id="KW-0805">Transcription regulation</keyword>
<evidence type="ECO:0000256" key="4">
    <source>
        <dbReference type="PROSITE-ProRule" id="PRU00335"/>
    </source>
</evidence>